<dbReference type="FunFam" id="2.10.70.10:FF:000011">
    <property type="entry name" value="CUB and sushi domain-containing protein 3 isoform A"/>
    <property type="match status" value="1"/>
</dbReference>
<evidence type="ECO:0000259" key="9">
    <source>
        <dbReference type="PROSITE" id="PS50923"/>
    </source>
</evidence>
<dbReference type="InterPro" id="IPR035976">
    <property type="entry name" value="Sushi/SCR/CCP_sf"/>
</dbReference>
<feature type="domain" description="Sushi" evidence="9">
    <location>
        <begin position="138"/>
        <end position="195"/>
    </location>
</feature>
<feature type="disulfide bond" evidence="8">
    <location>
        <begin position="107"/>
        <end position="134"/>
    </location>
</feature>
<keyword evidence="11" id="KW-1185">Reference proteome</keyword>
<evidence type="ECO:0000256" key="7">
    <source>
        <dbReference type="ARBA" id="ARBA00023180"/>
    </source>
</evidence>
<dbReference type="Ensembl" id="ENSXCOT00000026951.1">
    <property type="protein sequence ID" value="ENSXCOP00000026627.1"/>
    <property type="gene ID" value="ENSXCOG00000019882.1"/>
</dbReference>
<dbReference type="PANTHER" id="PTHR46393:SF7">
    <property type="entry name" value="COMPLEMENT C2"/>
    <property type="match status" value="1"/>
</dbReference>
<evidence type="ECO:0000256" key="6">
    <source>
        <dbReference type="ARBA" id="ARBA00023157"/>
    </source>
</evidence>
<keyword evidence="5" id="KW-0472">Membrane</keyword>
<dbReference type="InterPro" id="IPR000436">
    <property type="entry name" value="Sushi_SCR_CCP_dom"/>
</dbReference>
<dbReference type="SMART" id="SM00032">
    <property type="entry name" value="CCP"/>
    <property type="match status" value="3"/>
</dbReference>
<evidence type="ECO:0000256" key="5">
    <source>
        <dbReference type="ARBA" id="ARBA00023136"/>
    </source>
</evidence>
<keyword evidence="6 8" id="KW-1015">Disulfide bond</keyword>
<evidence type="ECO:0000256" key="8">
    <source>
        <dbReference type="PROSITE-ProRule" id="PRU00302"/>
    </source>
</evidence>
<dbReference type="SUPFAM" id="SSF57535">
    <property type="entry name" value="Complement control module/SCR domain"/>
    <property type="match status" value="3"/>
</dbReference>
<comment type="caution">
    <text evidence="8">Lacks conserved residue(s) required for the propagation of feature annotation.</text>
</comment>
<dbReference type="PROSITE" id="PS50923">
    <property type="entry name" value="SUSHI"/>
    <property type="match status" value="3"/>
</dbReference>
<dbReference type="FunFam" id="2.10.70.10:FF:000014">
    <property type="entry name" value="Membrane cofactor protein"/>
    <property type="match status" value="1"/>
</dbReference>
<keyword evidence="3" id="KW-0732">Signal</keyword>
<sequence>VFYQPLCISIIVSPAYQLQSCPDPRPFRNGIVIGTDFSVGMTVSFECLPGYSLIGEASLTCLHGISRNWNHPLPRCEAGHCGIPEGIVNGQVIGENFGYRDTVVYQCLPGYRLIGSSVRICLQDNQWSGQLPICDIAGSCGDPGIPSHGSREQTDFRIRSKVYFTCSEGYELIGSAERMCFPNGTWSGTQPFCKRRMNMDNSYPTTLLQPFLLVIQQCERETGQNVIQRTLLRFSKKKLLDEAQNY</sequence>
<organism evidence="10 11">
    <name type="scientific">Xiphophorus couchianus</name>
    <name type="common">Monterrey platyfish</name>
    <dbReference type="NCBI Taxonomy" id="32473"/>
    <lineage>
        <taxon>Eukaryota</taxon>
        <taxon>Metazoa</taxon>
        <taxon>Chordata</taxon>
        <taxon>Craniata</taxon>
        <taxon>Vertebrata</taxon>
        <taxon>Euteleostomi</taxon>
        <taxon>Actinopterygii</taxon>
        <taxon>Neopterygii</taxon>
        <taxon>Teleostei</taxon>
        <taxon>Neoteleostei</taxon>
        <taxon>Acanthomorphata</taxon>
        <taxon>Ovalentaria</taxon>
        <taxon>Atherinomorphae</taxon>
        <taxon>Cyprinodontiformes</taxon>
        <taxon>Poeciliidae</taxon>
        <taxon>Poeciliinae</taxon>
        <taxon>Xiphophorus</taxon>
    </lineage>
</organism>
<dbReference type="AlphaFoldDB" id="A0A3B5MXX0"/>
<protein>
    <recommendedName>
        <fullName evidence="9">Sushi domain-containing protein</fullName>
    </recommendedName>
</protein>
<dbReference type="Proteomes" id="UP000261380">
    <property type="component" value="Unplaced"/>
</dbReference>
<comment type="subcellular location">
    <subcellularLocation>
        <location evidence="1">Membrane</location>
    </subcellularLocation>
</comment>
<reference evidence="10" key="1">
    <citation type="submission" date="2025-08" db="UniProtKB">
        <authorList>
            <consortium name="Ensembl"/>
        </authorList>
    </citation>
    <scope>IDENTIFICATION</scope>
</reference>
<evidence type="ECO:0000256" key="3">
    <source>
        <dbReference type="ARBA" id="ARBA00022729"/>
    </source>
</evidence>
<feature type="domain" description="Sushi" evidence="9">
    <location>
        <begin position="79"/>
        <end position="136"/>
    </location>
</feature>
<feature type="domain" description="Sushi" evidence="9">
    <location>
        <begin position="19"/>
        <end position="78"/>
    </location>
</feature>
<dbReference type="Gene3D" id="2.10.70.10">
    <property type="entry name" value="Complement Module, domain 1"/>
    <property type="match status" value="3"/>
</dbReference>
<evidence type="ECO:0000256" key="4">
    <source>
        <dbReference type="ARBA" id="ARBA00022737"/>
    </source>
</evidence>
<evidence type="ECO:0000313" key="10">
    <source>
        <dbReference type="Ensembl" id="ENSXCOP00000026627.1"/>
    </source>
</evidence>
<dbReference type="Pfam" id="PF00084">
    <property type="entry name" value="Sushi"/>
    <property type="match status" value="3"/>
</dbReference>
<keyword evidence="7" id="KW-0325">Glycoprotein</keyword>
<evidence type="ECO:0000256" key="2">
    <source>
        <dbReference type="ARBA" id="ARBA00022659"/>
    </source>
</evidence>
<dbReference type="GO" id="GO:0016020">
    <property type="term" value="C:membrane"/>
    <property type="evidence" value="ECO:0007669"/>
    <property type="project" value="UniProtKB-SubCell"/>
</dbReference>
<evidence type="ECO:0000313" key="11">
    <source>
        <dbReference type="Proteomes" id="UP000261380"/>
    </source>
</evidence>
<keyword evidence="2 8" id="KW-0768">Sushi</keyword>
<dbReference type="GeneTree" id="ENSGT00940000155549"/>
<reference evidence="10" key="2">
    <citation type="submission" date="2025-09" db="UniProtKB">
        <authorList>
            <consortium name="Ensembl"/>
        </authorList>
    </citation>
    <scope>IDENTIFICATION</scope>
</reference>
<dbReference type="PANTHER" id="PTHR46393">
    <property type="entry name" value="SUSHI DOMAIN-CONTAINING PROTEIN"/>
    <property type="match status" value="1"/>
</dbReference>
<feature type="disulfide bond" evidence="8">
    <location>
        <begin position="166"/>
        <end position="193"/>
    </location>
</feature>
<dbReference type="FunFam" id="2.10.70.10:FF:000002">
    <property type="entry name" value="CUB and Sushi multiple domains 3"/>
    <property type="match status" value="1"/>
</dbReference>
<keyword evidence="4" id="KW-0677">Repeat</keyword>
<dbReference type="CDD" id="cd00033">
    <property type="entry name" value="CCP"/>
    <property type="match status" value="3"/>
</dbReference>
<dbReference type="STRING" id="32473.ENSXCOP00000026627"/>
<name>A0A3B5MXX0_9TELE</name>
<proteinExistence type="predicted"/>
<evidence type="ECO:0000256" key="1">
    <source>
        <dbReference type="ARBA" id="ARBA00004370"/>
    </source>
</evidence>
<accession>A0A3B5MXX0</accession>